<evidence type="ECO:0000313" key="3">
    <source>
        <dbReference type="Proteomes" id="UP000215335"/>
    </source>
</evidence>
<comment type="caution">
    <text evidence="2">The sequence shown here is derived from an EMBL/GenBank/DDBJ whole genome shotgun (WGS) entry which is preliminary data.</text>
</comment>
<name>A0A232EJ35_9HYME</name>
<accession>A0A232EJ35</accession>
<gene>
    <name evidence="2" type="ORF">TSAR_007452</name>
</gene>
<feature type="non-terminal residue" evidence="2">
    <location>
        <position position="187"/>
    </location>
</feature>
<keyword evidence="3" id="KW-1185">Reference proteome</keyword>
<sequence>MHRFEEDRVQDIKRSFTHKEELRIPSTNSNQENTVIKGDYILQNESEKVEHSEIDCQNNDIQGIIENIDAVNYILETIVTLNETTLIKIIQEYMFAMNKQMMKNAMTRSHSCILEKLEEETHVKKNSETRGRDEACRGSTLTVVMHPTATHSTGRLPAGKRTAPTMNFPAKITPKKSVNFRDKNLQQ</sequence>
<proteinExistence type="predicted"/>
<dbReference type="Proteomes" id="UP000215335">
    <property type="component" value="Unassembled WGS sequence"/>
</dbReference>
<protein>
    <submittedName>
        <fullName evidence="2">Uncharacterized protein</fullName>
    </submittedName>
</protein>
<organism evidence="2 3">
    <name type="scientific">Trichomalopsis sarcophagae</name>
    <dbReference type="NCBI Taxonomy" id="543379"/>
    <lineage>
        <taxon>Eukaryota</taxon>
        <taxon>Metazoa</taxon>
        <taxon>Ecdysozoa</taxon>
        <taxon>Arthropoda</taxon>
        <taxon>Hexapoda</taxon>
        <taxon>Insecta</taxon>
        <taxon>Pterygota</taxon>
        <taxon>Neoptera</taxon>
        <taxon>Endopterygota</taxon>
        <taxon>Hymenoptera</taxon>
        <taxon>Apocrita</taxon>
        <taxon>Proctotrupomorpha</taxon>
        <taxon>Chalcidoidea</taxon>
        <taxon>Pteromalidae</taxon>
        <taxon>Pteromalinae</taxon>
        <taxon>Trichomalopsis</taxon>
    </lineage>
</organism>
<dbReference type="AlphaFoldDB" id="A0A232EJ35"/>
<evidence type="ECO:0000313" key="2">
    <source>
        <dbReference type="EMBL" id="OXU18379.1"/>
    </source>
</evidence>
<evidence type="ECO:0000256" key="1">
    <source>
        <dbReference type="SAM" id="MobiDB-lite"/>
    </source>
</evidence>
<feature type="region of interest" description="Disordered" evidence="1">
    <location>
        <begin position="150"/>
        <end position="169"/>
    </location>
</feature>
<dbReference type="EMBL" id="NNAY01004094">
    <property type="protein sequence ID" value="OXU18379.1"/>
    <property type="molecule type" value="Genomic_DNA"/>
</dbReference>
<reference evidence="2 3" key="1">
    <citation type="journal article" date="2017" name="Curr. Biol.">
        <title>The Evolution of Venom by Co-option of Single-Copy Genes.</title>
        <authorList>
            <person name="Martinson E.O."/>
            <person name="Mrinalini"/>
            <person name="Kelkar Y.D."/>
            <person name="Chang C.H."/>
            <person name="Werren J.H."/>
        </authorList>
    </citation>
    <scope>NUCLEOTIDE SEQUENCE [LARGE SCALE GENOMIC DNA]</scope>
    <source>
        <strain evidence="2 3">Alberta</strain>
        <tissue evidence="2">Whole body</tissue>
    </source>
</reference>